<dbReference type="OrthoDB" id="3695950at2"/>
<evidence type="ECO:0000256" key="2">
    <source>
        <dbReference type="SAM" id="Phobius"/>
    </source>
</evidence>
<reference evidence="3 4" key="1">
    <citation type="submission" date="2017-12" db="EMBL/GenBank/DDBJ databases">
        <title>The whole genome sequence of the Acidipropionibacterium virtanenii sp. nov. type strain JS278.</title>
        <authorList>
            <person name="Laine P."/>
            <person name="Deptula P."/>
            <person name="Varmanen P."/>
            <person name="Auvinen P."/>
        </authorList>
    </citation>
    <scope>NUCLEOTIDE SEQUENCE [LARGE SCALE GENOMIC DNA]</scope>
    <source>
        <strain evidence="3 4">JS278</strain>
    </source>
</reference>
<gene>
    <name evidence="3" type="ORF">JS278_01523</name>
</gene>
<evidence type="ECO:0000313" key="3">
    <source>
        <dbReference type="EMBL" id="AXE38687.1"/>
    </source>
</evidence>
<evidence type="ECO:0000313" key="4">
    <source>
        <dbReference type="Proteomes" id="UP000251995"/>
    </source>
</evidence>
<accession>A0A344UTT9</accession>
<feature type="compositionally biased region" description="Basic and acidic residues" evidence="1">
    <location>
        <begin position="203"/>
        <end position="212"/>
    </location>
</feature>
<dbReference type="KEGG" id="acij:JS278_01523"/>
<name>A0A344UTT9_9ACTN</name>
<keyword evidence="4" id="KW-1185">Reference proteome</keyword>
<dbReference type="AlphaFoldDB" id="A0A344UTT9"/>
<keyword evidence="2" id="KW-0472">Membrane</keyword>
<feature type="compositionally biased region" description="Basic and acidic residues" evidence="1">
    <location>
        <begin position="267"/>
        <end position="277"/>
    </location>
</feature>
<feature type="compositionally biased region" description="Low complexity" evidence="1">
    <location>
        <begin position="236"/>
        <end position="245"/>
    </location>
</feature>
<feature type="transmembrane region" description="Helical" evidence="2">
    <location>
        <begin position="14"/>
        <end position="35"/>
    </location>
</feature>
<feature type="region of interest" description="Disordered" evidence="1">
    <location>
        <begin position="194"/>
        <end position="277"/>
    </location>
</feature>
<keyword evidence="2" id="KW-1133">Transmembrane helix</keyword>
<dbReference type="RefSeq" id="WP_114044656.1">
    <property type="nucleotide sequence ID" value="NZ_CP025198.1"/>
</dbReference>
<feature type="transmembrane region" description="Helical" evidence="2">
    <location>
        <begin position="170"/>
        <end position="191"/>
    </location>
</feature>
<evidence type="ECO:0000256" key="1">
    <source>
        <dbReference type="SAM" id="MobiDB-lite"/>
    </source>
</evidence>
<dbReference type="EMBL" id="CP025198">
    <property type="protein sequence ID" value="AXE38687.1"/>
    <property type="molecule type" value="Genomic_DNA"/>
</dbReference>
<sequence>MTVIQTLRGLLRRWYILVAGLVIAAAAAAVVWSVVPATYTRTSTQILLPGAGMVPTGSNPYMYVGGLVPAADIVVRGLGSSNVIDEVVRGRPTTSVQVTRDPTTSGPVILITVESRSDADAAAALSAMNQRTATILDTLQAEESIPQRQRISVVTVSVDKRGIIGQRTRLLATGAAGAGVLALAVLIASFVEGIGPGSRGKNRMPESEGRAEEDGEETQGGEDQAEEARAEEDPRSASVDPVESAPAPPDPPVPPDPAAEESLPDSRSNRADRASIG</sequence>
<organism evidence="3 4">
    <name type="scientific">Acidipropionibacterium virtanenii</name>
    <dbReference type="NCBI Taxonomy" id="2057246"/>
    <lineage>
        <taxon>Bacteria</taxon>
        <taxon>Bacillati</taxon>
        <taxon>Actinomycetota</taxon>
        <taxon>Actinomycetes</taxon>
        <taxon>Propionibacteriales</taxon>
        <taxon>Propionibacteriaceae</taxon>
        <taxon>Acidipropionibacterium</taxon>
    </lineage>
</organism>
<feature type="compositionally biased region" description="Basic and acidic residues" evidence="1">
    <location>
        <begin position="226"/>
        <end position="235"/>
    </location>
</feature>
<proteinExistence type="predicted"/>
<protein>
    <recommendedName>
        <fullName evidence="5">Polysaccharide chain length determinant N-terminal domain-containing protein</fullName>
    </recommendedName>
</protein>
<feature type="compositionally biased region" description="Acidic residues" evidence="1">
    <location>
        <begin position="213"/>
        <end position="225"/>
    </location>
</feature>
<keyword evidence="2" id="KW-0812">Transmembrane</keyword>
<feature type="compositionally biased region" description="Pro residues" evidence="1">
    <location>
        <begin position="246"/>
        <end position="257"/>
    </location>
</feature>
<evidence type="ECO:0008006" key="5">
    <source>
        <dbReference type="Google" id="ProtNLM"/>
    </source>
</evidence>
<dbReference type="Proteomes" id="UP000251995">
    <property type="component" value="Chromosome"/>
</dbReference>